<evidence type="ECO:0000313" key="1">
    <source>
        <dbReference type="EMBL" id="CAI9693784.1"/>
    </source>
</evidence>
<dbReference type="Proteomes" id="UP001162501">
    <property type="component" value="Chromosome 13"/>
</dbReference>
<protein>
    <submittedName>
        <fullName evidence="1">Uncharacterized protein</fullName>
    </submittedName>
</protein>
<reference evidence="1" key="1">
    <citation type="submission" date="2023-05" db="EMBL/GenBank/DDBJ databases">
        <authorList>
            <consortium name="ELIXIR-Norway"/>
        </authorList>
    </citation>
    <scope>NUCLEOTIDE SEQUENCE</scope>
</reference>
<dbReference type="EMBL" id="OX596097">
    <property type="protein sequence ID" value="CAI9693784.1"/>
    <property type="molecule type" value="Genomic_DNA"/>
</dbReference>
<evidence type="ECO:0000313" key="2">
    <source>
        <dbReference type="Proteomes" id="UP001162501"/>
    </source>
</evidence>
<name>A0ACB0E063_RANTA</name>
<gene>
    <name evidence="1" type="ORF">MRATA1EN3_LOCUS4997</name>
</gene>
<organism evidence="1 2">
    <name type="scientific">Rangifer tarandus platyrhynchus</name>
    <name type="common">Svalbard reindeer</name>
    <dbReference type="NCBI Taxonomy" id="3082113"/>
    <lineage>
        <taxon>Eukaryota</taxon>
        <taxon>Metazoa</taxon>
        <taxon>Chordata</taxon>
        <taxon>Craniata</taxon>
        <taxon>Vertebrata</taxon>
        <taxon>Euteleostomi</taxon>
        <taxon>Mammalia</taxon>
        <taxon>Eutheria</taxon>
        <taxon>Laurasiatheria</taxon>
        <taxon>Artiodactyla</taxon>
        <taxon>Ruminantia</taxon>
        <taxon>Pecora</taxon>
        <taxon>Cervidae</taxon>
        <taxon>Odocoileinae</taxon>
        <taxon>Rangifer</taxon>
    </lineage>
</organism>
<sequence length="295" mass="32237">MIGAARLGEARAYFPTPDRPAEMAALGPVSALGLNAFPSAAEHTNSENQKAVSYQLQERQEDGRQQGPPARRLSAPALGEQSFLRRNFFHFLPQAKPRHSLAVPEEAAQRGRSSRAPAEVCKARLCHVLPAGTWASHQGPLGLSLFLLWAYEKSSQKESEDRDTERPWMNVELLSSVRLSGDPAMWGSAGGPGFLGGTGRPGSRPVPKRRSETASGAGVPLWHHRRQWNNFAAKQKPQNPSGNSLYEGRKRGRKKTRPGGRSHVRPARLSFAPPPPKVGGRRPRSPRPRPFPAAA</sequence>
<accession>A0ACB0E063</accession>
<proteinExistence type="predicted"/>